<proteinExistence type="predicted"/>
<feature type="chain" id="PRO_5017034833" description="VWFA domain-containing protein" evidence="3">
    <location>
        <begin position="24"/>
        <end position="756"/>
    </location>
</feature>
<feature type="compositionally biased region" description="Polar residues" evidence="1">
    <location>
        <begin position="139"/>
        <end position="148"/>
    </location>
</feature>
<accession>A0A369JMA9</accession>
<keyword evidence="2" id="KW-0472">Membrane</keyword>
<evidence type="ECO:0000256" key="2">
    <source>
        <dbReference type="SAM" id="Phobius"/>
    </source>
</evidence>
<feature type="region of interest" description="Disordered" evidence="1">
    <location>
        <begin position="102"/>
        <end position="344"/>
    </location>
</feature>
<feature type="signal peptide" evidence="3">
    <location>
        <begin position="1"/>
        <end position="23"/>
    </location>
</feature>
<dbReference type="PANTHER" id="PTHR34706:SF1">
    <property type="entry name" value="VWFA DOMAIN-CONTAINING PROTEIN"/>
    <property type="match status" value="1"/>
</dbReference>
<dbReference type="OrthoDB" id="2142040at2759"/>
<dbReference type="PANTHER" id="PTHR34706">
    <property type="entry name" value="SLR1338 PROTEIN"/>
    <property type="match status" value="1"/>
</dbReference>
<feature type="transmembrane region" description="Helical" evidence="2">
    <location>
        <begin position="70"/>
        <end position="95"/>
    </location>
</feature>
<keyword evidence="6" id="KW-1185">Reference proteome</keyword>
<name>A0A369JMA9_HYPMA</name>
<dbReference type="Proteomes" id="UP000076154">
    <property type="component" value="Unassembled WGS sequence"/>
</dbReference>
<dbReference type="InParanoid" id="A0A369JMA9"/>
<feature type="compositionally biased region" description="Basic and acidic residues" evidence="1">
    <location>
        <begin position="424"/>
        <end position="446"/>
    </location>
</feature>
<comment type="caution">
    <text evidence="5">The sequence shown here is derived from an EMBL/GenBank/DDBJ whole genome shotgun (WGS) entry which is preliminary data.</text>
</comment>
<dbReference type="InterPro" id="IPR002035">
    <property type="entry name" value="VWF_A"/>
</dbReference>
<feature type="domain" description="VWFA" evidence="4">
    <location>
        <begin position="556"/>
        <end position="741"/>
    </location>
</feature>
<feature type="region of interest" description="Disordered" evidence="1">
    <location>
        <begin position="417"/>
        <end position="452"/>
    </location>
</feature>
<gene>
    <name evidence="5" type="ORF">Hypma_010520</name>
</gene>
<dbReference type="InterPro" id="IPR036465">
    <property type="entry name" value="vWFA_dom_sf"/>
</dbReference>
<organism evidence="5 6">
    <name type="scientific">Hypsizygus marmoreus</name>
    <name type="common">White beech mushroom</name>
    <name type="synonym">Agaricus marmoreus</name>
    <dbReference type="NCBI Taxonomy" id="39966"/>
    <lineage>
        <taxon>Eukaryota</taxon>
        <taxon>Fungi</taxon>
        <taxon>Dikarya</taxon>
        <taxon>Basidiomycota</taxon>
        <taxon>Agaricomycotina</taxon>
        <taxon>Agaricomycetes</taxon>
        <taxon>Agaricomycetidae</taxon>
        <taxon>Agaricales</taxon>
        <taxon>Tricholomatineae</taxon>
        <taxon>Lyophyllaceae</taxon>
        <taxon>Hypsizygus</taxon>
    </lineage>
</organism>
<feature type="compositionally biased region" description="Polar residues" evidence="1">
    <location>
        <begin position="305"/>
        <end position="314"/>
    </location>
</feature>
<keyword evidence="2" id="KW-1133">Transmembrane helix</keyword>
<reference evidence="5" key="1">
    <citation type="submission" date="2018-04" db="EMBL/GenBank/DDBJ databases">
        <title>Whole genome sequencing of Hypsizygus marmoreus.</title>
        <authorList>
            <person name="Choi I.-G."/>
            <person name="Min B."/>
            <person name="Kim J.-G."/>
            <person name="Kim S."/>
            <person name="Oh Y.-L."/>
            <person name="Kong W.-S."/>
            <person name="Park H."/>
            <person name="Jeong J."/>
            <person name="Song E.-S."/>
        </authorList>
    </citation>
    <scope>NUCLEOTIDE SEQUENCE [LARGE SCALE GENOMIC DNA]</scope>
    <source>
        <strain evidence="5">51987-8</strain>
    </source>
</reference>
<evidence type="ECO:0000256" key="1">
    <source>
        <dbReference type="SAM" id="MobiDB-lite"/>
    </source>
</evidence>
<feature type="compositionally biased region" description="Polar residues" evidence="1">
    <location>
        <begin position="272"/>
        <end position="290"/>
    </location>
</feature>
<feature type="compositionally biased region" description="Basic and acidic residues" evidence="1">
    <location>
        <begin position="185"/>
        <end position="196"/>
    </location>
</feature>
<feature type="compositionally biased region" description="Low complexity" evidence="1">
    <location>
        <begin position="254"/>
        <end position="267"/>
    </location>
</feature>
<feature type="compositionally biased region" description="Basic and acidic residues" evidence="1">
    <location>
        <begin position="121"/>
        <end position="131"/>
    </location>
</feature>
<keyword evidence="3" id="KW-0732">Signal</keyword>
<dbReference type="SMART" id="SM00327">
    <property type="entry name" value="VWA"/>
    <property type="match status" value="1"/>
</dbReference>
<dbReference type="PROSITE" id="PS50234">
    <property type="entry name" value="VWFA"/>
    <property type="match status" value="1"/>
</dbReference>
<protein>
    <recommendedName>
        <fullName evidence="4">VWFA domain-containing protein</fullName>
    </recommendedName>
</protein>
<feature type="compositionally biased region" description="Pro residues" evidence="1">
    <location>
        <begin position="163"/>
        <end position="178"/>
    </location>
</feature>
<dbReference type="EMBL" id="LUEZ02000051">
    <property type="protein sequence ID" value="RDB22350.1"/>
    <property type="molecule type" value="Genomic_DNA"/>
</dbReference>
<keyword evidence="2" id="KW-0812">Transmembrane</keyword>
<feature type="compositionally biased region" description="Polar residues" evidence="1">
    <location>
        <begin position="204"/>
        <end position="226"/>
    </location>
</feature>
<dbReference type="SUPFAM" id="SSF53300">
    <property type="entry name" value="vWA-like"/>
    <property type="match status" value="1"/>
</dbReference>
<sequence length="756" mass="81743">MTRLSFMSHILLLVIIMHCGGRAQPTSNPDSSHNHATDLLDCTNPLDPNCSAITVPSDPAPHKSHKKTGLIIGLVIGIGCLFFFIFSAFMVRSWLRLHHQEWKKSDSSKEPASSPITGIDNGRHMKSKEPNDQGAAPTSPRSTQVPPDSNTTSSPPHTGTGGIPPPSNTTPSPLPVPSPVTGVNDDGRIPKSKEPNDLMAAPSSPRSNQVPPNSNTNSPKPHTHTTGDAAPSIMAPSPLPVVSRAQGLSTLQFTSQDTDPPSTSTAAPPNPHSIQLVSRTTSHAHPQVTFSAPHPISQGRDEKPTSSASPTSQAVAAEFELLGDIDIERTPTGSYTKRPSSAFEGERVECLPSMSERRLEVEEVPIPASVTSPINSVVVEYHSSKRAAEEPTISISPRRIERVEVELPFAEEVPAPTLLSSPRSSEREAFEGPEAENRVWEERAAEEPGSLVSPSRMALESVEVGYRLSEELPTLPTSPGSSAGEAFEGMERLHTEQPHPLETISQFHEASLLSGFHEASYIAPPLPVRNTVNVGYNPQLDEPRPKDMGSYLMTYHVCFIVDDSRSMSQGNRWKEAGAALLEIAEYALARNIDEIDLKFLNSPFFKRGVKGAAAIQAIFKQVRLSAGTPIGAALKKVLNEHINLLDRAIHTPEYHTIRPLDIILLTDGVPSDDPKSVLLNAVAHLRASKHHPNAVGVQIVQIDNDPSAVPVLRSLMGDDVGSIVDTVPYDGKLTPRKLERILLGGLHPNVRALIRY</sequence>
<evidence type="ECO:0000259" key="4">
    <source>
        <dbReference type="PROSITE" id="PS50234"/>
    </source>
</evidence>
<evidence type="ECO:0000313" key="5">
    <source>
        <dbReference type="EMBL" id="RDB22350.1"/>
    </source>
</evidence>
<dbReference type="STRING" id="39966.A0A369JMA9"/>
<dbReference type="AlphaFoldDB" id="A0A369JMA9"/>
<evidence type="ECO:0000313" key="6">
    <source>
        <dbReference type="Proteomes" id="UP000076154"/>
    </source>
</evidence>
<dbReference type="Gene3D" id="3.40.50.410">
    <property type="entry name" value="von Willebrand factor, type A domain"/>
    <property type="match status" value="1"/>
</dbReference>
<feature type="compositionally biased region" description="Low complexity" evidence="1">
    <location>
        <begin position="149"/>
        <end position="158"/>
    </location>
</feature>
<evidence type="ECO:0000256" key="3">
    <source>
        <dbReference type="SAM" id="SignalP"/>
    </source>
</evidence>